<accession>A0A8R1U5K3</accession>
<keyword evidence="10" id="KW-1185">Reference proteome</keyword>
<dbReference type="Pfam" id="PF00001">
    <property type="entry name" value="7tm_1"/>
    <property type="match status" value="1"/>
</dbReference>
<keyword evidence="3" id="KW-0812">Transmembrane</keyword>
<evidence type="ECO:0000256" key="4">
    <source>
        <dbReference type="ARBA" id="ARBA00022989"/>
    </source>
</evidence>
<keyword evidence="4" id="KW-1133">Transmembrane helix</keyword>
<sequence length="403" mass="46147">MDEEPDELNGTLFSNVTIGARRDAASEYLYWLRRYSRHLLPLLCSIGIMGNCMALLLIRTNFWLKKLTSNIYLCALSICGCLFLSTVLVSWADSVYELPLYNSNDVGCKLFTFLAHFCDFICVWMISWISLDRMIVLYRPQGIHRAVNSKTFARNVVIGTVVAAVALYGWFLLFAGLERQEENGAIFCGLKGNSSLFGYTYNARQFYIHLTMVDTIICTIVPSILIVVVNCFSIYRYHQCMKIYATGVLRVRFDRNDNIDGRIEETTAKRLLLSQTCASTTQATNASTRSGVSHGKLRSSDLQLSRSLLVVTSTFVLLNLPNYVFRIADFIFAPSGHLFSFLFYFTFILYYLHHTVLFYMYIFWSPQMKKQLGPTAMRLLECYCFKAVPEFGHRSTSLQAFNR</sequence>
<evidence type="ECO:0000313" key="10">
    <source>
        <dbReference type="Proteomes" id="UP000005239"/>
    </source>
</evidence>
<dbReference type="GO" id="GO:0042277">
    <property type="term" value="F:peptide binding"/>
    <property type="evidence" value="ECO:0000318"/>
    <property type="project" value="GO_Central"/>
</dbReference>
<dbReference type="PRINTS" id="PR00237">
    <property type="entry name" value="GPCRRHODOPSN"/>
</dbReference>
<proteinExistence type="predicted"/>
<dbReference type="GO" id="GO:0043005">
    <property type="term" value="C:neuron projection"/>
    <property type="evidence" value="ECO:0000318"/>
    <property type="project" value="GO_Central"/>
</dbReference>
<keyword evidence="7" id="KW-0675">Receptor</keyword>
<evidence type="ECO:0000256" key="3">
    <source>
        <dbReference type="ARBA" id="ARBA00022692"/>
    </source>
</evidence>
<dbReference type="CDD" id="cd00637">
    <property type="entry name" value="7tm_classA_rhodopsin-like"/>
    <property type="match status" value="1"/>
</dbReference>
<dbReference type="GO" id="GO:0005886">
    <property type="term" value="C:plasma membrane"/>
    <property type="evidence" value="ECO:0000318"/>
    <property type="project" value="GO_Central"/>
</dbReference>
<gene>
    <name evidence="9" type="primary">WBGene00092761</name>
</gene>
<dbReference type="GO" id="GO:0004930">
    <property type="term" value="F:G protein-coupled receptor activity"/>
    <property type="evidence" value="ECO:0000318"/>
    <property type="project" value="GO_Central"/>
</dbReference>
<evidence type="ECO:0000256" key="8">
    <source>
        <dbReference type="ARBA" id="ARBA00023224"/>
    </source>
</evidence>
<evidence type="ECO:0000256" key="6">
    <source>
        <dbReference type="ARBA" id="ARBA00023136"/>
    </source>
</evidence>
<evidence type="ECO:0000313" key="9">
    <source>
        <dbReference type="EnsemblMetazoa" id="PPA03207.1"/>
    </source>
</evidence>
<organism evidence="9 10">
    <name type="scientific">Pristionchus pacificus</name>
    <name type="common">Parasitic nematode worm</name>
    <dbReference type="NCBI Taxonomy" id="54126"/>
    <lineage>
        <taxon>Eukaryota</taxon>
        <taxon>Metazoa</taxon>
        <taxon>Ecdysozoa</taxon>
        <taxon>Nematoda</taxon>
        <taxon>Chromadorea</taxon>
        <taxon>Rhabditida</taxon>
        <taxon>Rhabditina</taxon>
        <taxon>Diplogasteromorpha</taxon>
        <taxon>Diplogasteroidea</taxon>
        <taxon>Neodiplogasteridae</taxon>
        <taxon>Pristionchus</taxon>
    </lineage>
</organism>
<dbReference type="PANTHER" id="PTHR24229">
    <property type="entry name" value="NEUROPEPTIDES RECEPTOR"/>
    <property type="match status" value="1"/>
</dbReference>
<accession>A0A2A6BNC7</accession>
<dbReference type="SUPFAM" id="SSF81321">
    <property type="entry name" value="Family A G protein-coupled receptor-like"/>
    <property type="match status" value="1"/>
</dbReference>
<keyword evidence="8" id="KW-0807">Transducer</keyword>
<comment type="subcellular location">
    <subcellularLocation>
        <location evidence="1">Cell membrane</location>
        <topology evidence="1">Multi-pass membrane protein</topology>
    </subcellularLocation>
</comment>
<evidence type="ECO:0000256" key="5">
    <source>
        <dbReference type="ARBA" id="ARBA00023040"/>
    </source>
</evidence>
<dbReference type="InterPro" id="IPR000276">
    <property type="entry name" value="GPCR_Rhodpsn"/>
</dbReference>
<dbReference type="PANTHER" id="PTHR24229:SF96">
    <property type="entry name" value="G-PROTEIN COUPLED RECEPTORS FAMILY 1 PROFILE DOMAIN-CONTAINING PROTEIN"/>
    <property type="match status" value="1"/>
</dbReference>
<dbReference type="PROSITE" id="PS50262">
    <property type="entry name" value="G_PROTEIN_RECEP_F1_2"/>
    <property type="match status" value="1"/>
</dbReference>
<name>A0A2A6BNC7_PRIPA</name>
<dbReference type="Gene3D" id="1.20.1070.10">
    <property type="entry name" value="Rhodopsin 7-helix transmembrane proteins"/>
    <property type="match status" value="1"/>
</dbReference>
<dbReference type="EnsemblMetazoa" id="PPA03207.1">
    <property type="protein sequence ID" value="PPA03207.1"/>
    <property type="gene ID" value="WBGene00092761"/>
</dbReference>
<dbReference type="Proteomes" id="UP000005239">
    <property type="component" value="Unassembled WGS sequence"/>
</dbReference>
<dbReference type="AlphaFoldDB" id="A0A2A6BNC7"/>
<dbReference type="InterPro" id="IPR017452">
    <property type="entry name" value="GPCR_Rhodpsn_7TM"/>
</dbReference>
<keyword evidence="5" id="KW-0297">G-protein coupled receptor</keyword>
<dbReference type="OrthoDB" id="9990906at2759"/>
<keyword evidence="6" id="KW-0472">Membrane</keyword>
<protein>
    <submittedName>
        <fullName evidence="9">G protein-coupled receptor</fullName>
    </submittedName>
</protein>
<reference evidence="10" key="1">
    <citation type="journal article" date="2008" name="Nat. Genet.">
        <title>The Pristionchus pacificus genome provides a unique perspective on nematode lifestyle and parasitism.</title>
        <authorList>
            <person name="Dieterich C."/>
            <person name="Clifton S.W."/>
            <person name="Schuster L.N."/>
            <person name="Chinwalla A."/>
            <person name="Delehaunty K."/>
            <person name="Dinkelacker I."/>
            <person name="Fulton L."/>
            <person name="Fulton R."/>
            <person name="Godfrey J."/>
            <person name="Minx P."/>
            <person name="Mitreva M."/>
            <person name="Roeseler W."/>
            <person name="Tian H."/>
            <person name="Witte H."/>
            <person name="Yang S.P."/>
            <person name="Wilson R.K."/>
            <person name="Sommer R.J."/>
        </authorList>
    </citation>
    <scope>NUCLEOTIDE SEQUENCE [LARGE SCALE GENOMIC DNA]</scope>
    <source>
        <strain evidence="10">PS312</strain>
    </source>
</reference>
<evidence type="ECO:0000256" key="1">
    <source>
        <dbReference type="ARBA" id="ARBA00004651"/>
    </source>
</evidence>
<reference evidence="9" key="2">
    <citation type="submission" date="2022-06" db="UniProtKB">
        <authorList>
            <consortium name="EnsemblMetazoa"/>
        </authorList>
    </citation>
    <scope>IDENTIFICATION</scope>
    <source>
        <strain evidence="9">PS312</strain>
    </source>
</reference>
<evidence type="ECO:0000256" key="7">
    <source>
        <dbReference type="ARBA" id="ARBA00023170"/>
    </source>
</evidence>
<evidence type="ECO:0000256" key="2">
    <source>
        <dbReference type="ARBA" id="ARBA00022475"/>
    </source>
</evidence>
<keyword evidence="2" id="KW-1003">Cell membrane</keyword>